<proteinExistence type="predicted"/>
<sequence length="131" mass="14493">MHIDHLDHLVLTVADLDVTVDFYTRVLGMQEVTFGEGRKALGFGMQKINLHQAGKEFEPKAERPTPGSADLCFIVATPLEEVIAHLETQGVAILEGPVRRTGATQPIRSVYVRDPDFNLIELSNPLDEGQK</sequence>
<reference evidence="2 3" key="1">
    <citation type="submission" date="2017-08" db="EMBL/GenBank/DDBJ databases">
        <title>Infants hospitalized years apart are colonized by the same room-sourced microbial strains.</title>
        <authorList>
            <person name="Brooks B."/>
            <person name="Olm M.R."/>
            <person name="Firek B.A."/>
            <person name="Baker R."/>
            <person name="Thomas B.C."/>
            <person name="Morowitz M.J."/>
            <person name="Banfield J.F."/>
        </authorList>
    </citation>
    <scope>NUCLEOTIDE SEQUENCE [LARGE SCALE GENOMIC DNA]</scope>
    <source>
        <strain evidence="2">S2_009_000_R2_77</strain>
    </source>
</reference>
<gene>
    <name evidence="2" type="ORF">DI599_01225</name>
</gene>
<dbReference type="PANTHER" id="PTHR21366:SF14">
    <property type="entry name" value="GLYOXALASE DOMAIN-CONTAINING PROTEIN 5"/>
    <property type="match status" value="1"/>
</dbReference>
<dbReference type="PROSITE" id="PS51819">
    <property type="entry name" value="VOC"/>
    <property type="match status" value="1"/>
</dbReference>
<dbReference type="CDD" id="cd07253">
    <property type="entry name" value="GLOD5"/>
    <property type="match status" value="1"/>
</dbReference>
<organism evidence="2 3">
    <name type="scientific">Pseudomonas kuykendallii</name>
    <dbReference type="NCBI Taxonomy" id="1007099"/>
    <lineage>
        <taxon>Bacteria</taxon>
        <taxon>Pseudomonadati</taxon>
        <taxon>Pseudomonadota</taxon>
        <taxon>Gammaproteobacteria</taxon>
        <taxon>Pseudomonadales</taxon>
        <taxon>Pseudomonadaceae</taxon>
        <taxon>Pseudomonas</taxon>
    </lineage>
</organism>
<dbReference type="InterPro" id="IPR004360">
    <property type="entry name" value="Glyas_Fos-R_dOase_dom"/>
</dbReference>
<dbReference type="InterPro" id="IPR029068">
    <property type="entry name" value="Glyas_Bleomycin-R_OHBP_Dase"/>
</dbReference>
<name>A0A2W5DAN7_9PSED</name>
<dbReference type="PANTHER" id="PTHR21366">
    <property type="entry name" value="GLYOXALASE FAMILY PROTEIN"/>
    <property type="match status" value="1"/>
</dbReference>
<dbReference type="InterPro" id="IPR037523">
    <property type="entry name" value="VOC_core"/>
</dbReference>
<dbReference type="Gene3D" id="3.10.180.10">
    <property type="entry name" value="2,3-Dihydroxybiphenyl 1,2-Dioxygenase, domain 1"/>
    <property type="match status" value="1"/>
</dbReference>
<dbReference type="RefSeq" id="WP_273228841.1">
    <property type="nucleotide sequence ID" value="NZ_QFOH01000001.1"/>
</dbReference>
<evidence type="ECO:0000259" key="1">
    <source>
        <dbReference type="PROSITE" id="PS51819"/>
    </source>
</evidence>
<protein>
    <submittedName>
        <fullName evidence="2">VOC family virulence protein</fullName>
    </submittedName>
</protein>
<dbReference type="Pfam" id="PF00903">
    <property type="entry name" value="Glyoxalase"/>
    <property type="match status" value="1"/>
</dbReference>
<comment type="caution">
    <text evidence="2">The sequence shown here is derived from an EMBL/GenBank/DDBJ whole genome shotgun (WGS) entry which is preliminary data.</text>
</comment>
<evidence type="ECO:0000313" key="3">
    <source>
        <dbReference type="Proteomes" id="UP000249198"/>
    </source>
</evidence>
<dbReference type="Proteomes" id="UP000249198">
    <property type="component" value="Unassembled WGS sequence"/>
</dbReference>
<dbReference type="SUPFAM" id="SSF54593">
    <property type="entry name" value="Glyoxalase/Bleomycin resistance protein/Dihydroxybiphenyl dioxygenase"/>
    <property type="match status" value="1"/>
</dbReference>
<feature type="domain" description="VOC" evidence="1">
    <location>
        <begin position="5"/>
        <end position="125"/>
    </location>
</feature>
<accession>A0A2W5DAN7</accession>
<dbReference type="InterPro" id="IPR050383">
    <property type="entry name" value="GlyoxalaseI/FosfomycinResist"/>
</dbReference>
<dbReference type="EMBL" id="QFOH01000001">
    <property type="protein sequence ID" value="PZP26804.1"/>
    <property type="molecule type" value="Genomic_DNA"/>
</dbReference>
<dbReference type="AlphaFoldDB" id="A0A2W5DAN7"/>
<evidence type="ECO:0000313" key="2">
    <source>
        <dbReference type="EMBL" id="PZP26804.1"/>
    </source>
</evidence>